<protein>
    <submittedName>
        <fullName evidence="1">Uncharacterized protein</fullName>
    </submittedName>
</protein>
<evidence type="ECO:0000313" key="1">
    <source>
        <dbReference type="EMBL" id="KAL0290558.1"/>
    </source>
</evidence>
<name>A0AAW2JAE8_9LAMI</name>
<reference evidence="1" key="2">
    <citation type="journal article" date="2024" name="Plant">
        <title>Genomic evolution and insights into agronomic trait innovations of Sesamum species.</title>
        <authorList>
            <person name="Miao H."/>
            <person name="Wang L."/>
            <person name="Qu L."/>
            <person name="Liu H."/>
            <person name="Sun Y."/>
            <person name="Le M."/>
            <person name="Wang Q."/>
            <person name="Wei S."/>
            <person name="Zheng Y."/>
            <person name="Lin W."/>
            <person name="Duan Y."/>
            <person name="Cao H."/>
            <person name="Xiong S."/>
            <person name="Wang X."/>
            <person name="Wei L."/>
            <person name="Li C."/>
            <person name="Ma Q."/>
            <person name="Ju M."/>
            <person name="Zhao R."/>
            <person name="Li G."/>
            <person name="Mu C."/>
            <person name="Tian Q."/>
            <person name="Mei H."/>
            <person name="Zhang T."/>
            <person name="Gao T."/>
            <person name="Zhang H."/>
        </authorList>
    </citation>
    <scope>NUCLEOTIDE SEQUENCE</scope>
    <source>
        <strain evidence="1">G01</strain>
    </source>
</reference>
<reference evidence="1" key="1">
    <citation type="submission" date="2020-06" db="EMBL/GenBank/DDBJ databases">
        <authorList>
            <person name="Li T."/>
            <person name="Hu X."/>
            <person name="Zhang T."/>
            <person name="Song X."/>
            <person name="Zhang H."/>
            <person name="Dai N."/>
            <person name="Sheng W."/>
            <person name="Hou X."/>
            <person name="Wei L."/>
        </authorList>
    </citation>
    <scope>NUCLEOTIDE SEQUENCE</scope>
    <source>
        <strain evidence="1">G01</strain>
        <tissue evidence="1">Leaf</tissue>
    </source>
</reference>
<dbReference type="PANTHER" id="PTHR10775:SF188">
    <property type="entry name" value="TRANSPOSASE-ASSOCIATED DOMAIN-CONTAINING PROTEIN"/>
    <property type="match status" value="1"/>
</dbReference>
<dbReference type="PANTHER" id="PTHR10775">
    <property type="entry name" value="OS08G0208400 PROTEIN"/>
    <property type="match status" value="1"/>
</dbReference>
<gene>
    <name evidence="1" type="ORF">Sangu_2569800</name>
</gene>
<dbReference type="EMBL" id="JACGWK010001346">
    <property type="protein sequence ID" value="KAL0290558.1"/>
    <property type="molecule type" value="Genomic_DNA"/>
</dbReference>
<accession>A0AAW2JAE8</accession>
<dbReference type="AlphaFoldDB" id="A0AAW2JAE8"/>
<sequence>MFLTMMILGHLILKHLIDVYLELLMEELQNLWHVGVLTHDNAKNKTFTMPAVMMWTVNDLLAYGMVFGWSTTGVVGCPVCMKDTRVFYLPNDWMACYFDCHRQILPQDHRYRRNKKAFTTNRVERRLHVQD</sequence>
<dbReference type="Pfam" id="PF02992">
    <property type="entry name" value="Transposase_21"/>
    <property type="match status" value="1"/>
</dbReference>
<dbReference type="InterPro" id="IPR004242">
    <property type="entry name" value="Transposase_21"/>
</dbReference>
<comment type="caution">
    <text evidence="1">The sequence shown here is derived from an EMBL/GenBank/DDBJ whole genome shotgun (WGS) entry which is preliminary data.</text>
</comment>
<proteinExistence type="predicted"/>
<organism evidence="1">
    <name type="scientific">Sesamum angustifolium</name>
    <dbReference type="NCBI Taxonomy" id="2727405"/>
    <lineage>
        <taxon>Eukaryota</taxon>
        <taxon>Viridiplantae</taxon>
        <taxon>Streptophyta</taxon>
        <taxon>Embryophyta</taxon>
        <taxon>Tracheophyta</taxon>
        <taxon>Spermatophyta</taxon>
        <taxon>Magnoliopsida</taxon>
        <taxon>eudicotyledons</taxon>
        <taxon>Gunneridae</taxon>
        <taxon>Pentapetalae</taxon>
        <taxon>asterids</taxon>
        <taxon>lamiids</taxon>
        <taxon>Lamiales</taxon>
        <taxon>Pedaliaceae</taxon>
        <taxon>Sesamum</taxon>
    </lineage>
</organism>